<dbReference type="EMBL" id="LUGH01000994">
    <property type="protein sequence ID" value="OBZ81965.1"/>
    <property type="molecule type" value="Genomic_DNA"/>
</dbReference>
<comment type="caution">
    <text evidence="16">The sequence shown here is derived from an EMBL/GenBank/DDBJ whole genome shotgun (WGS) entry which is preliminary data.</text>
</comment>
<dbReference type="InterPro" id="IPR007860">
    <property type="entry name" value="DNA_mmatch_repair_MutS_con_dom"/>
</dbReference>
<comment type="function">
    <text evidence="13">Component of the post-replicative DNA mismatch repair system (MMR).</text>
</comment>
<evidence type="ECO:0000313" key="16">
    <source>
        <dbReference type="EMBL" id="OBZ81965.1"/>
    </source>
</evidence>
<dbReference type="Gene3D" id="3.30.420.110">
    <property type="entry name" value="MutS, connector domain"/>
    <property type="match status" value="1"/>
</dbReference>
<dbReference type="SUPFAM" id="SSF53150">
    <property type="entry name" value="DNA repair protein MutS, domain II"/>
    <property type="match status" value="1"/>
</dbReference>
<keyword evidence="7 13" id="KW-0238">DNA-binding</keyword>
<evidence type="ECO:0000256" key="3">
    <source>
        <dbReference type="ARBA" id="ARBA00022151"/>
    </source>
</evidence>
<feature type="domain" description="DNA mismatch repair proteins mutS family" evidence="15">
    <location>
        <begin position="811"/>
        <end position="827"/>
    </location>
</feature>
<dbReference type="GO" id="GO:0005524">
    <property type="term" value="F:ATP binding"/>
    <property type="evidence" value="ECO:0007669"/>
    <property type="project" value="UniProtKB-KW"/>
</dbReference>
<dbReference type="PROSITE" id="PS00486">
    <property type="entry name" value="DNA_MISMATCH_REPAIR_2"/>
    <property type="match status" value="1"/>
</dbReference>
<evidence type="ECO:0000256" key="12">
    <source>
        <dbReference type="ARBA" id="ARBA00073774"/>
    </source>
</evidence>
<evidence type="ECO:0000256" key="10">
    <source>
        <dbReference type="ARBA" id="ARBA00025902"/>
    </source>
</evidence>
<proteinExistence type="inferred from homology"/>
<dbReference type="Pfam" id="PF05188">
    <property type="entry name" value="MutS_II"/>
    <property type="match status" value="1"/>
</dbReference>
<dbReference type="PIRSF" id="PIRSF037677">
    <property type="entry name" value="DNA_mis_repair_Msh6"/>
    <property type="match status" value="1"/>
</dbReference>
<evidence type="ECO:0000256" key="11">
    <source>
        <dbReference type="ARBA" id="ARBA00029792"/>
    </source>
</evidence>
<keyword evidence="8 13" id="KW-0234">DNA repair</keyword>
<dbReference type="SUPFAM" id="SSF55271">
    <property type="entry name" value="DNA repair protein MutS, domain I"/>
    <property type="match status" value="1"/>
</dbReference>
<keyword evidence="17" id="KW-1185">Reference proteome</keyword>
<evidence type="ECO:0000256" key="14">
    <source>
        <dbReference type="SAM" id="MobiDB-lite"/>
    </source>
</evidence>
<dbReference type="InterPro" id="IPR045076">
    <property type="entry name" value="MutS"/>
</dbReference>
<feature type="compositionally biased region" description="Basic and acidic residues" evidence="14">
    <location>
        <begin position="15"/>
        <end position="40"/>
    </location>
</feature>
<dbReference type="InterPro" id="IPR017261">
    <property type="entry name" value="DNA_mismatch_repair_MutS/MSH"/>
</dbReference>
<evidence type="ECO:0000256" key="1">
    <source>
        <dbReference type="ARBA" id="ARBA00004123"/>
    </source>
</evidence>
<keyword evidence="5 13" id="KW-0227">DNA damage</keyword>
<dbReference type="InterPro" id="IPR007696">
    <property type="entry name" value="DNA_mismatch_repair_MutS_core"/>
</dbReference>
<keyword evidence="4 13" id="KW-0547">Nucleotide-binding</keyword>
<dbReference type="FunCoup" id="A0A1C7MYI5">
    <property type="interactions" value="709"/>
</dbReference>
<dbReference type="SUPFAM" id="SSF52540">
    <property type="entry name" value="P-loop containing nucleoside triphosphate hydrolases"/>
    <property type="match status" value="1"/>
</dbReference>
<dbReference type="Gene3D" id="1.10.1420.10">
    <property type="match status" value="2"/>
</dbReference>
<keyword evidence="9" id="KW-0539">Nucleus</keyword>
<dbReference type="InterPro" id="IPR007695">
    <property type="entry name" value="DNA_mismatch_repair_MutS-lik_N"/>
</dbReference>
<dbReference type="SMART" id="SM00533">
    <property type="entry name" value="MUTSd"/>
    <property type="match status" value="1"/>
</dbReference>
<evidence type="ECO:0000256" key="2">
    <source>
        <dbReference type="ARBA" id="ARBA00007094"/>
    </source>
</evidence>
<comment type="subunit">
    <text evidence="10">Heterodimer consisting of MSH2-MSH3 (MutS beta). Forms a ternary complex with MutL alpha (MLH1-PMS1).</text>
</comment>
<gene>
    <name evidence="16" type="primary">msh3</name>
    <name evidence="16" type="ORF">A0J61_09986</name>
</gene>
<dbReference type="Gene3D" id="3.40.1170.10">
    <property type="entry name" value="DNA repair protein MutS, domain I"/>
    <property type="match status" value="1"/>
</dbReference>
<evidence type="ECO:0000256" key="9">
    <source>
        <dbReference type="ARBA" id="ARBA00023242"/>
    </source>
</evidence>
<comment type="subcellular location">
    <subcellularLocation>
        <location evidence="1">Nucleus</location>
    </subcellularLocation>
</comment>
<dbReference type="Proteomes" id="UP000093000">
    <property type="component" value="Unassembled WGS sequence"/>
</dbReference>
<organism evidence="16 17">
    <name type="scientific">Choanephora cucurbitarum</name>
    <dbReference type="NCBI Taxonomy" id="101091"/>
    <lineage>
        <taxon>Eukaryota</taxon>
        <taxon>Fungi</taxon>
        <taxon>Fungi incertae sedis</taxon>
        <taxon>Mucoromycota</taxon>
        <taxon>Mucoromycotina</taxon>
        <taxon>Mucoromycetes</taxon>
        <taxon>Mucorales</taxon>
        <taxon>Mucorineae</taxon>
        <taxon>Choanephoraceae</taxon>
        <taxon>Choanephoroideae</taxon>
        <taxon>Choanephora</taxon>
    </lineage>
</organism>
<comment type="similarity">
    <text evidence="2">Belongs to the DNA mismatch repair MutS family. MSH3 subfamily.</text>
</comment>
<dbReference type="InterPro" id="IPR036187">
    <property type="entry name" value="DNA_mismatch_repair_MutS_sf"/>
</dbReference>
<accession>A0A1C7MYI5</accession>
<dbReference type="InterPro" id="IPR036678">
    <property type="entry name" value="MutS_con_dom_sf"/>
</dbReference>
<dbReference type="FunFam" id="3.40.1170.10:FF:000004">
    <property type="entry name" value="DNA mismatch repair protein"/>
    <property type="match status" value="1"/>
</dbReference>
<dbReference type="GO" id="GO:0140664">
    <property type="term" value="F:ATP-dependent DNA damage sensor activity"/>
    <property type="evidence" value="ECO:0007669"/>
    <property type="project" value="InterPro"/>
</dbReference>
<evidence type="ECO:0000259" key="15">
    <source>
        <dbReference type="PROSITE" id="PS00486"/>
    </source>
</evidence>
<dbReference type="GO" id="GO:0030983">
    <property type="term" value="F:mismatched DNA binding"/>
    <property type="evidence" value="ECO:0007669"/>
    <property type="project" value="InterPro"/>
</dbReference>
<dbReference type="InterPro" id="IPR027417">
    <property type="entry name" value="P-loop_NTPase"/>
</dbReference>
<dbReference type="InterPro" id="IPR016151">
    <property type="entry name" value="DNA_mismatch_repair_MutS_N"/>
</dbReference>
<name>A0A1C7MYI5_9FUNG</name>
<dbReference type="NCBIfam" id="NF003810">
    <property type="entry name" value="PRK05399.1"/>
    <property type="match status" value="1"/>
</dbReference>
<evidence type="ECO:0000256" key="5">
    <source>
        <dbReference type="ARBA" id="ARBA00022763"/>
    </source>
</evidence>
<dbReference type="OrthoDB" id="121051at2759"/>
<evidence type="ECO:0000256" key="8">
    <source>
        <dbReference type="ARBA" id="ARBA00023204"/>
    </source>
</evidence>
<evidence type="ECO:0000256" key="4">
    <source>
        <dbReference type="ARBA" id="ARBA00022741"/>
    </source>
</evidence>
<dbReference type="STRING" id="101091.A0A1C7MYI5"/>
<dbReference type="PANTHER" id="PTHR11361:SF122">
    <property type="entry name" value="DNA MISMATCH REPAIR PROTEIN MSH3"/>
    <property type="match status" value="1"/>
</dbReference>
<dbReference type="SMART" id="SM00534">
    <property type="entry name" value="MUTSac"/>
    <property type="match status" value="1"/>
</dbReference>
<dbReference type="Pfam" id="PF05192">
    <property type="entry name" value="MutS_III"/>
    <property type="match status" value="1"/>
</dbReference>
<sequence length="965" mass="109843">MKRQSSISAYFTKPSAEKRPRLDQEQKENEKKVKQIDKPTEINQAPHRSTPDLAQLHSQFRQKLGDLAKAKSLKRQQAERFMNHQEALPKQKSTPLETQVIELKAKYPDCLLLIEVGYKYRFFGEDAKIASRVLHIANFVDRNFYVASIPVFRLNVHIKKLVNAGYKVGVVRQTETAALKAAGSNKSQPFTRELDQLITKGTMVDDLITNDASNAHTVGGGHLMCLIEQKRGGHGPDERVLIGMIAVQTSTGDIIYDTFEDTYMRTELETRLLHIEPNEILIPTLISQPTERLIQHLSLQTSHESVRIERISANDNLSTDYNAALTFVSDFYATTAYLSHIVELPDNVIKALACLLRYLQEFNLSNILTSAKFFSHFVSQSHMLLSGNTLVNLEVYRNNTDFTEKGSLFSILNHTQTKFGHRLLRKWVGRPLVDINQLNQRTFAIEELLKTTNRKKSILSSVLRQLPDLEKGLCRIHYGKSMPLELIHVLDGFLKVSSSFHESHNVFESSLLNQLFSPFPTIRQAILDFRSSVQPTKDKIDYFVSEEQWPDIPREKKNIQYVECLLQQHLEELKEVTGLGKDLTFVTVAGVEYLLEVSNTKTKKIPQTWIKVSGTKAVSRYHDKYIIEQLKERERHRELLNMSVERAYKGFLAAIAEKYEELRDVVSCLAQLDCLLSLSITASQLNYTKPVFVDTDQPYMDVIQARHPIIEQLSATSTYVPNDIQLANPHKVMILTGPNMGGKSSYIRQIALIAMMAQIGSYVPAKKATLGILDAIYTRMGASDSMMRGKSTFMVELHETSDMMRQATSRSLVILDELGRGTSTHDGQAIAYAALKHFIEHVQCITLFVTHYPSLGQITHVFPNQVRNYFMSYLQEEAMDESGIANIVFLYKLMEGVATSSYGMNVARLADIPISIIKAAKEKSDRFEKEMRHVELKQQKLRLLQSIMHETRLSLDNKQRLKSLQ</sequence>
<evidence type="ECO:0000256" key="13">
    <source>
        <dbReference type="RuleBase" id="RU003756"/>
    </source>
</evidence>
<evidence type="ECO:0000256" key="6">
    <source>
        <dbReference type="ARBA" id="ARBA00022840"/>
    </source>
</evidence>
<reference evidence="16 17" key="1">
    <citation type="submission" date="2016-03" db="EMBL/GenBank/DDBJ databases">
        <title>Choanephora cucurbitarum.</title>
        <authorList>
            <person name="Min B."/>
            <person name="Park H."/>
            <person name="Park J.-H."/>
            <person name="Shin H.-D."/>
            <person name="Choi I.-G."/>
        </authorList>
    </citation>
    <scope>NUCLEOTIDE SEQUENCE [LARGE SCALE GENOMIC DNA]</scope>
    <source>
        <strain evidence="16 17">KUS-F28377</strain>
    </source>
</reference>
<dbReference type="GO" id="GO:0006298">
    <property type="term" value="P:mismatch repair"/>
    <property type="evidence" value="ECO:0007669"/>
    <property type="project" value="InterPro"/>
</dbReference>
<evidence type="ECO:0000256" key="7">
    <source>
        <dbReference type="ARBA" id="ARBA00023125"/>
    </source>
</evidence>
<dbReference type="InParanoid" id="A0A1C7MYI5"/>
<feature type="region of interest" description="Disordered" evidence="14">
    <location>
        <begin position="1"/>
        <end position="52"/>
    </location>
</feature>
<dbReference type="Pfam" id="PF01624">
    <property type="entry name" value="MutS_I"/>
    <property type="match status" value="1"/>
</dbReference>
<dbReference type="GO" id="GO:0006312">
    <property type="term" value="P:mitotic recombination"/>
    <property type="evidence" value="ECO:0007669"/>
    <property type="project" value="TreeGrafter"/>
</dbReference>
<dbReference type="SUPFAM" id="SSF48334">
    <property type="entry name" value="DNA repair protein MutS, domain III"/>
    <property type="match status" value="1"/>
</dbReference>
<dbReference type="InterPro" id="IPR007861">
    <property type="entry name" value="DNA_mismatch_repair_MutS_clamp"/>
</dbReference>
<dbReference type="AlphaFoldDB" id="A0A1C7MYI5"/>
<dbReference type="Gene3D" id="3.40.50.300">
    <property type="entry name" value="P-loop containing nucleotide triphosphate hydrolases"/>
    <property type="match status" value="1"/>
</dbReference>
<dbReference type="Pfam" id="PF00488">
    <property type="entry name" value="MutS_V"/>
    <property type="match status" value="1"/>
</dbReference>
<keyword evidence="6" id="KW-0067">ATP-binding</keyword>
<dbReference type="FunFam" id="3.40.50.300:FF:000870">
    <property type="entry name" value="MutS protein homolog 4"/>
    <property type="match status" value="1"/>
</dbReference>
<evidence type="ECO:0000313" key="17">
    <source>
        <dbReference type="Proteomes" id="UP000093000"/>
    </source>
</evidence>
<protein>
    <recommendedName>
        <fullName evidence="3 12">DNA mismatch repair protein MSH3</fullName>
    </recommendedName>
    <alternativeName>
        <fullName evidence="3 12">DNA mismatch repair protein MSH3</fullName>
    </alternativeName>
    <alternativeName>
        <fullName evidence="11">MutS protein homolog 3</fullName>
    </alternativeName>
</protein>
<dbReference type="Pfam" id="PF05190">
    <property type="entry name" value="MutS_IV"/>
    <property type="match status" value="1"/>
</dbReference>
<dbReference type="PANTHER" id="PTHR11361">
    <property type="entry name" value="DNA MISMATCH REPAIR PROTEIN MUTS FAMILY MEMBER"/>
    <property type="match status" value="1"/>
</dbReference>
<dbReference type="InterPro" id="IPR000432">
    <property type="entry name" value="DNA_mismatch_repair_MutS_C"/>
</dbReference>
<dbReference type="GO" id="GO:0005634">
    <property type="term" value="C:nucleus"/>
    <property type="evidence" value="ECO:0007669"/>
    <property type="project" value="UniProtKB-SubCell"/>
</dbReference>